<dbReference type="Pfam" id="PF16132">
    <property type="entry name" value="DUF4843"/>
    <property type="match status" value="1"/>
</dbReference>
<proteinExistence type="predicted"/>
<dbReference type="EMBL" id="JAHSPG010000002">
    <property type="protein sequence ID" value="MBV4356394.1"/>
    <property type="molecule type" value="Genomic_DNA"/>
</dbReference>
<sequence length="249" mass="27771">MKTVIYIAGAFVAGILLFTACKKSNIETYQQDARVYFRIPGEFDKTVTRDSLIYSFPFHPNVTTQDTIWFEANVMGNAASTDREIGINVVTDSSTAKENVDFKIASNIMPAGAFKVNIPIVIYKKAVVTDSVLRLQLSVVENSNFKLGYAGKTKAVFLWGYKYLKPDNYDNSNYASAFGTPFSRVRTQFILDSCHITSFPDPNNRALMGYYNQIIRNALTNYNRTHTPALKDENGVQLFFGVFGGPGLG</sequence>
<evidence type="ECO:0000313" key="2">
    <source>
        <dbReference type="Proteomes" id="UP000812270"/>
    </source>
</evidence>
<dbReference type="InterPro" id="IPR032299">
    <property type="entry name" value="DUF4843"/>
</dbReference>
<dbReference type="AlphaFoldDB" id="A0A9E2S8C3"/>
<comment type="caution">
    <text evidence="1">The sequence shown here is derived from an EMBL/GenBank/DDBJ whole genome shotgun (WGS) entry which is preliminary data.</text>
</comment>
<keyword evidence="2" id="KW-1185">Reference proteome</keyword>
<dbReference type="RefSeq" id="WP_217789970.1">
    <property type="nucleotide sequence ID" value="NZ_JAHSPG010000002.1"/>
</dbReference>
<name>A0A9E2S8C3_9BACT</name>
<reference evidence="1" key="1">
    <citation type="submission" date="2021-06" db="EMBL/GenBank/DDBJ databases">
        <authorList>
            <person name="Huq M.A."/>
        </authorList>
    </citation>
    <scope>NUCLEOTIDE SEQUENCE</scope>
    <source>
        <strain evidence="1">MAH-26</strain>
    </source>
</reference>
<dbReference type="PROSITE" id="PS51257">
    <property type="entry name" value="PROKAR_LIPOPROTEIN"/>
    <property type="match status" value="1"/>
</dbReference>
<gene>
    <name evidence="1" type="ORF">KTO63_04480</name>
</gene>
<accession>A0A9E2S8C3</accession>
<protein>
    <submittedName>
        <fullName evidence="1">DUF4843 domain-containing protein</fullName>
    </submittedName>
</protein>
<organism evidence="1 2">
    <name type="scientific">Pinibacter aurantiacus</name>
    <dbReference type="NCBI Taxonomy" id="2851599"/>
    <lineage>
        <taxon>Bacteria</taxon>
        <taxon>Pseudomonadati</taxon>
        <taxon>Bacteroidota</taxon>
        <taxon>Chitinophagia</taxon>
        <taxon>Chitinophagales</taxon>
        <taxon>Chitinophagaceae</taxon>
        <taxon>Pinibacter</taxon>
    </lineage>
</organism>
<evidence type="ECO:0000313" key="1">
    <source>
        <dbReference type="EMBL" id="MBV4356394.1"/>
    </source>
</evidence>
<dbReference type="Proteomes" id="UP000812270">
    <property type="component" value="Unassembled WGS sequence"/>
</dbReference>